<name>D0N187_PHYIT</name>
<dbReference type="VEuPathDB" id="FungiDB:PITG_04429"/>
<dbReference type="KEGG" id="pif:PITG_04429"/>
<dbReference type="AlphaFoldDB" id="D0N187"/>
<dbReference type="InParanoid" id="D0N187"/>
<dbReference type="RefSeq" id="XP_002906048.1">
    <property type="nucleotide sequence ID" value="XM_002906002.1"/>
</dbReference>
<organism evidence="1 2">
    <name type="scientific">Phytophthora infestans (strain T30-4)</name>
    <name type="common">Potato late blight agent</name>
    <dbReference type="NCBI Taxonomy" id="403677"/>
    <lineage>
        <taxon>Eukaryota</taxon>
        <taxon>Sar</taxon>
        <taxon>Stramenopiles</taxon>
        <taxon>Oomycota</taxon>
        <taxon>Peronosporomycetes</taxon>
        <taxon>Peronosporales</taxon>
        <taxon>Peronosporaceae</taxon>
        <taxon>Phytophthora</taxon>
    </lineage>
</organism>
<dbReference type="EMBL" id="DS028122">
    <property type="protein sequence ID" value="EEY67400.1"/>
    <property type="molecule type" value="Genomic_DNA"/>
</dbReference>
<gene>
    <name evidence="1" type="ORF">PITG_04429</name>
</gene>
<evidence type="ECO:0000313" key="2">
    <source>
        <dbReference type="Proteomes" id="UP000006643"/>
    </source>
</evidence>
<protein>
    <submittedName>
        <fullName evidence="1">Uncharacterized protein</fullName>
    </submittedName>
</protein>
<dbReference type="GeneID" id="9466289"/>
<reference evidence="2" key="1">
    <citation type="journal article" date="2009" name="Nature">
        <title>Genome sequence and analysis of the Irish potato famine pathogen Phytophthora infestans.</title>
        <authorList>
            <consortium name="The Broad Institute Genome Sequencing Platform"/>
            <person name="Haas B.J."/>
            <person name="Kamoun S."/>
            <person name="Zody M.C."/>
            <person name="Jiang R.H."/>
            <person name="Handsaker R.E."/>
            <person name="Cano L.M."/>
            <person name="Grabherr M."/>
            <person name="Kodira C.D."/>
            <person name="Raffaele S."/>
            <person name="Torto-Alalibo T."/>
            <person name="Bozkurt T.O."/>
            <person name="Ah-Fong A.M."/>
            <person name="Alvarado L."/>
            <person name="Anderson V.L."/>
            <person name="Armstrong M.R."/>
            <person name="Avrova A."/>
            <person name="Baxter L."/>
            <person name="Beynon J."/>
            <person name="Boevink P.C."/>
            <person name="Bollmann S.R."/>
            <person name="Bos J.I."/>
            <person name="Bulone V."/>
            <person name="Cai G."/>
            <person name="Cakir C."/>
            <person name="Carrington J.C."/>
            <person name="Chawner M."/>
            <person name="Conti L."/>
            <person name="Costanzo S."/>
            <person name="Ewan R."/>
            <person name="Fahlgren N."/>
            <person name="Fischbach M.A."/>
            <person name="Fugelstad J."/>
            <person name="Gilroy E.M."/>
            <person name="Gnerre S."/>
            <person name="Green P.J."/>
            <person name="Grenville-Briggs L.J."/>
            <person name="Griffith J."/>
            <person name="Grunwald N.J."/>
            <person name="Horn K."/>
            <person name="Horner N.R."/>
            <person name="Hu C.H."/>
            <person name="Huitema E."/>
            <person name="Jeong D.H."/>
            <person name="Jones A.M."/>
            <person name="Jones J.D."/>
            <person name="Jones R.W."/>
            <person name="Karlsson E.K."/>
            <person name="Kunjeti S.G."/>
            <person name="Lamour K."/>
            <person name="Liu Z."/>
            <person name="Ma L."/>
            <person name="Maclean D."/>
            <person name="Chibucos M.C."/>
            <person name="McDonald H."/>
            <person name="McWalters J."/>
            <person name="Meijer H.J."/>
            <person name="Morgan W."/>
            <person name="Morris P.F."/>
            <person name="Munro C.A."/>
            <person name="O'Neill K."/>
            <person name="Ospina-Giraldo M."/>
            <person name="Pinzon A."/>
            <person name="Pritchard L."/>
            <person name="Ramsahoye B."/>
            <person name="Ren Q."/>
            <person name="Restrepo S."/>
            <person name="Roy S."/>
            <person name="Sadanandom A."/>
            <person name="Savidor A."/>
            <person name="Schornack S."/>
            <person name="Schwartz D.C."/>
            <person name="Schumann U.D."/>
            <person name="Schwessinger B."/>
            <person name="Seyer L."/>
            <person name="Sharpe T."/>
            <person name="Silvar C."/>
            <person name="Song J."/>
            <person name="Studholme D.J."/>
            <person name="Sykes S."/>
            <person name="Thines M."/>
            <person name="van de Vondervoort P.J."/>
            <person name="Phuntumart V."/>
            <person name="Wawra S."/>
            <person name="Weide R."/>
            <person name="Win J."/>
            <person name="Young C."/>
            <person name="Zhou S."/>
            <person name="Fry W."/>
            <person name="Meyers B.C."/>
            <person name="van West P."/>
            <person name="Ristaino J."/>
            <person name="Govers F."/>
            <person name="Birch P.R."/>
            <person name="Whisson S.C."/>
            <person name="Judelson H.S."/>
            <person name="Nusbaum C."/>
        </authorList>
    </citation>
    <scope>NUCLEOTIDE SEQUENCE [LARGE SCALE GENOMIC DNA]</scope>
    <source>
        <strain evidence="2">T30-4</strain>
    </source>
</reference>
<dbReference type="Proteomes" id="UP000006643">
    <property type="component" value="Unassembled WGS sequence"/>
</dbReference>
<dbReference type="HOGENOM" id="CLU_1849007_0_0_1"/>
<proteinExistence type="predicted"/>
<accession>D0N187</accession>
<evidence type="ECO:0000313" key="1">
    <source>
        <dbReference type="EMBL" id="EEY67400.1"/>
    </source>
</evidence>
<sequence length="139" mass="15509">MEDTLKDPPLSDWQSEFPVGESNGIASRELHRCRIGRDRASATSWGHEEGNQRYRIVPPDARDCSTQGIPCAVTRRLARHKKREQVSATGLLGGNRLGILSAVDKFLRGHNKWHNWWSSSIRRGATGVSDPASIATKHK</sequence>
<keyword evidence="2" id="KW-1185">Reference proteome</keyword>